<evidence type="ECO:0000256" key="1">
    <source>
        <dbReference type="ARBA" id="ARBA00004651"/>
    </source>
</evidence>
<evidence type="ECO:0000313" key="8">
    <source>
        <dbReference type="EMBL" id="MCP1108917.1"/>
    </source>
</evidence>
<dbReference type="Proteomes" id="UP001523565">
    <property type="component" value="Unassembled WGS sequence"/>
</dbReference>
<comment type="caution">
    <text evidence="8">The sequence shown here is derived from an EMBL/GenBank/DDBJ whole genome shotgun (WGS) entry which is preliminary data.</text>
</comment>
<keyword evidence="9" id="KW-1185">Reference proteome</keyword>
<evidence type="ECO:0000256" key="3">
    <source>
        <dbReference type="ARBA" id="ARBA00022475"/>
    </source>
</evidence>
<dbReference type="InterPro" id="IPR002528">
    <property type="entry name" value="MATE_fam"/>
</dbReference>
<keyword evidence="5 7" id="KW-1133">Transmembrane helix</keyword>
<gene>
    <name evidence="8" type="ORF">NK118_01465</name>
</gene>
<dbReference type="CDD" id="cd13134">
    <property type="entry name" value="MATE_like_8"/>
    <property type="match status" value="1"/>
</dbReference>
<dbReference type="InterPro" id="IPR048279">
    <property type="entry name" value="MdtK-like"/>
</dbReference>
<name>A0ABT1EHZ1_9FIRM</name>
<evidence type="ECO:0000256" key="7">
    <source>
        <dbReference type="SAM" id="Phobius"/>
    </source>
</evidence>
<feature type="transmembrane region" description="Helical" evidence="7">
    <location>
        <begin position="284"/>
        <end position="307"/>
    </location>
</feature>
<evidence type="ECO:0000256" key="2">
    <source>
        <dbReference type="ARBA" id="ARBA00022448"/>
    </source>
</evidence>
<evidence type="ECO:0000256" key="4">
    <source>
        <dbReference type="ARBA" id="ARBA00022692"/>
    </source>
</evidence>
<protein>
    <submittedName>
        <fullName evidence="8">MATE family efflux transporter</fullName>
    </submittedName>
</protein>
<feature type="transmembrane region" description="Helical" evidence="7">
    <location>
        <begin position="363"/>
        <end position="388"/>
    </location>
</feature>
<keyword evidence="3" id="KW-1003">Cell membrane</keyword>
<proteinExistence type="predicted"/>
<sequence length="457" mass="49501">MKVELTTKIFSDKRFYKRLLTLMLPIMLQSLMLAAVAAGDAVMLGRVDQNSMSAVSLATQIQFIQNMILAAVTGGISILGAQYWGKQDLKTINDLFCMGLKLAGIASLLFFVACIFLPKYLMMIFTNEPELIRIGIDYLRIAGWSYLLTGISQCYLTVMKISGHASRGAIISSGAVILNIVLNAIFIFGFFCVPAMGAKGAAIATLIARVIELVWAVVSSLQKGFLRPQLSGFFHKNKNLMIQFGKCALPLLGGGLFWGVGFTAYTAIIGHMGADAAAANSVSAVVRDLMCCVCNGLASAGGILVGYELGAGKLQLGKVYGIRLAKISFICGIGSTIIVLALTPFVTRFMILTDEARSLLTGMMVIMAFYMIGRCVNTIIINGVFAAGGDTLFDVYSLAVTMWGIAIPLALAGAFLWNWPVLLVFACTCIDEVGKIPWVLYHFRKYRWVKDLTVVEE</sequence>
<keyword evidence="2" id="KW-0813">Transport</keyword>
<feature type="transmembrane region" description="Helical" evidence="7">
    <location>
        <begin position="202"/>
        <end position="226"/>
    </location>
</feature>
<evidence type="ECO:0000256" key="6">
    <source>
        <dbReference type="ARBA" id="ARBA00023136"/>
    </source>
</evidence>
<dbReference type="RefSeq" id="WP_262067822.1">
    <property type="nucleotide sequence ID" value="NZ_JAMXOC010000001.1"/>
</dbReference>
<feature type="transmembrane region" description="Helical" evidence="7">
    <location>
        <begin position="395"/>
        <end position="416"/>
    </location>
</feature>
<dbReference type="InterPro" id="IPR047135">
    <property type="entry name" value="YsiQ"/>
</dbReference>
<feature type="transmembrane region" description="Helical" evidence="7">
    <location>
        <begin position="422"/>
        <end position="441"/>
    </location>
</feature>
<feature type="transmembrane region" description="Helical" evidence="7">
    <location>
        <begin position="170"/>
        <end position="196"/>
    </location>
</feature>
<feature type="transmembrane region" description="Helical" evidence="7">
    <location>
        <begin position="247"/>
        <end position="272"/>
    </location>
</feature>
<reference evidence="8 9" key="1">
    <citation type="journal article" date="2022" name="Genome Biol. Evol.">
        <title>Host diet, physiology and behaviors set the stage for Lachnospiraceae cladogenesis.</title>
        <authorList>
            <person name="Vera-Ponce De Leon A."/>
            <person name="Schneider M."/>
            <person name="Jahnes B.C."/>
            <person name="Sadowski V."/>
            <person name="Camuy-Velez L.A."/>
            <person name="Duan J."/>
            <person name="Sabree Z.L."/>
        </authorList>
    </citation>
    <scope>NUCLEOTIDE SEQUENCE [LARGE SCALE GENOMIC DNA]</scope>
    <source>
        <strain evidence="8 9">PAL227</strain>
    </source>
</reference>
<feature type="transmembrane region" description="Helical" evidence="7">
    <location>
        <begin position="138"/>
        <end position="158"/>
    </location>
</feature>
<comment type="subcellular location">
    <subcellularLocation>
        <location evidence="1">Cell membrane</location>
        <topology evidence="1">Multi-pass membrane protein</topology>
    </subcellularLocation>
</comment>
<keyword evidence="6 7" id="KW-0472">Membrane</keyword>
<evidence type="ECO:0000313" key="9">
    <source>
        <dbReference type="Proteomes" id="UP001523565"/>
    </source>
</evidence>
<feature type="transmembrane region" description="Helical" evidence="7">
    <location>
        <begin position="95"/>
        <end position="118"/>
    </location>
</feature>
<feature type="transmembrane region" description="Helical" evidence="7">
    <location>
        <begin position="20"/>
        <end position="43"/>
    </location>
</feature>
<evidence type="ECO:0000256" key="5">
    <source>
        <dbReference type="ARBA" id="ARBA00022989"/>
    </source>
</evidence>
<dbReference type="PIRSF" id="PIRSF006603">
    <property type="entry name" value="DinF"/>
    <property type="match status" value="1"/>
</dbReference>
<feature type="transmembrane region" description="Helical" evidence="7">
    <location>
        <begin position="63"/>
        <end position="83"/>
    </location>
</feature>
<keyword evidence="4 7" id="KW-0812">Transmembrane</keyword>
<accession>A0ABT1EHZ1</accession>
<feature type="transmembrane region" description="Helical" evidence="7">
    <location>
        <begin position="327"/>
        <end position="351"/>
    </location>
</feature>
<organism evidence="8 9">
    <name type="scientific">Ohessyouella blattaphilus</name>
    <dbReference type="NCBI Taxonomy" id="2949333"/>
    <lineage>
        <taxon>Bacteria</taxon>
        <taxon>Bacillati</taxon>
        <taxon>Bacillota</taxon>
        <taxon>Clostridia</taxon>
        <taxon>Lachnospirales</taxon>
        <taxon>Lachnospiraceae</taxon>
        <taxon>Ohessyouella</taxon>
    </lineage>
</organism>
<dbReference type="PANTHER" id="PTHR42925:SF2">
    <property type="entry name" value="NA+ DRIVEN MULTIDRUG EFFLUX PUMP"/>
    <property type="match status" value="1"/>
</dbReference>
<dbReference type="NCBIfam" id="TIGR00797">
    <property type="entry name" value="matE"/>
    <property type="match status" value="1"/>
</dbReference>
<dbReference type="Pfam" id="PF01554">
    <property type="entry name" value="MatE"/>
    <property type="match status" value="2"/>
</dbReference>
<dbReference type="PANTHER" id="PTHR42925">
    <property type="entry name" value="MULTIDRUG AND TOXIN EFFLUX PROTEIN MATE FAMILY"/>
    <property type="match status" value="1"/>
</dbReference>
<dbReference type="EMBL" id="JAMZFV010000001">
    <property type="protein sequence ID" value="MCP1108917.1"/>
    <property type="molecule type" value="Genomic_DNA"/>
</dbReference>